<dbReference type="PANTHER" id="PTHR11552:SF119">
    <property type="entry name" value="GLUCOSE-METHANOL-CHOLINE OXIDOREDUCTASE N-TERMINAL DOMAIN-CONTAINING PROTEIN"/>
    <property type="match status" value="1"/>
</dbReference>
<dbReference type="SUPFAM" id="SSF51905">
    <property type="entry name" value="FAD/NAD(P)-binding domain"/>
    <property type="match status" value="1"/>
</dbReference>
<dbReference type="Gene3D" id="3.50.50.60">
    <property type="entry name" value="FAD/NAD(P)-binding domain"/>
    <property type="match status" value="2"/>
</dbReference>
<feature type="domain" description="Glucose-methanol-choline oxidoreductase N-terminal" evidence="2">
    <location>
        <begin position="269"/>
        <end position="283"/>
    </location>
</feature>
<dbReference type="Proteomes" id="UP001562354">
    <property type="component" value="Unassembled WGS sequence"/>
</dbReference>
<dbReference type="InterPro" id="IPR036188">
    <property type="entry name" value="FAD/NAD-bd_sf"/>
</dbReference>
<dbReference type="Pfam" id="PF05199">
    <property type="entry name" value="GMC_oxred_C"/>
    <property type="match status" value="1"/>
</dbReference>
<dbReference type="SUPFAM" id="SSF54373">
    <property type="entry name" value="FAD-linked reductases, C-terminal domain"/>
    <property type="match status" value="1"/>
</dbReference>
<dbReference type="Pfam" id="PF00732">
    <property type="entry name" value="GMC_oxred_N"/>
    <property type="match status" value="1"/>
</dbReference>
<dbReference type="PANTHER" id="PTHR11552">
    <property type="entry name" value="GLUCOSE-METHANOL-CHOLINE GMC OXIDOREDUCTASE"/>
    <property type="match status" value="1"/>
</dbReference>
<evidence type="ECO:0000313" key="4">
    <source>
        <dbReference type="Proteomes" id="UP001562354"/>
    </source>
</evidence>
<evidence type="ECO:0000313" key="3">
    <source>
        <dbReference type="EMBL" id="KAL1306677.1"/>
    </source>
</evidence>
<gene>
    <name evidence="3" type="ORF">AAFC00_005349</name>
</gene>
<dbReference type="RefSeq" id="XP_069202949.1">
    <property type="nucleotide sequence ID" value="XM_069345122.1"/>
</dbReference>
<dbReference type="Gene3D" id="3.30.560.10">
    <property type="entry name" value="Glucose Oxidase, domain 3"/>
    <property type="match status" value="2"/>
</dbReference>
<sequence>MVVPDEVDIIVCGGGSCGCVVAGRLANLDHNLQVILIEAGESNLNNPWVYRPGIYPKNMKLDSKTASFYYSRPSEFLAGRRAVVPCAHILGGGSSINFMMYTRASASDYDDLQAKGWTTKELIPLMRKHETYQRACNNRDIHGFEGPIKVSFGNYTYPIMQDFLRAVESQGVPVTDDLQDLVTGHGAEHWLKWINRDTGRRSDSAHGYIHSTRAYHQNLHLVCNTKVEKVILENGKAVGVKVVPTKPLSPGQDGSKIYRARKEIIVSGGTLSSPLILQRSGIGDPKKLRDVGVKPIIDLPGVGLNFQDHYLTFSTYRAKPHVESFDDFVRGDLAVQKKVFDQWNINGTGPLATNGIEAGVKIRPTEEELKQMDSWPCKEFRSGWDSYFKNKPDKPVMHYSVIAGWFGDHMHMPPGKFFTMFHFLEYPFSRGFTHITSPSAYDAPDFDAGFMNDKRDMAPMVWGYIKSRETARRMDAYAGEVTGMHPFYRYDSPARALDMDIATTNAYAGPDHITANIQHGSWTTAVEPGKAPQASFLNSNKQEIREDLEYTNEDIACVEEWVKRHVETTWHSLGTCSMAPKEGNSYCKHGNSVLDERLRVHGVKQLRVADLSILGDNVGCNTYSSALLIGEKCAMLVAEDLGYSGSALDMKVPNYHAPREIAGLSRL</sequence>
<evidence type="ECO:0000259" key="2">
    <source>
        <dbReference type="PROSITE" id="PS00624"/>
    </source>
</evidence>
<dbReference type="GeneID" id="95979048"/>
<keyword evidence="4" id="KW-1185">Reference proteome</keyword>
<protein>
    <recommendedName>
        <fullName evidence="2">Glucose-methanol-choline oxidoreductase N-terminal domain-containing protein</fullName>
    </recommendedName>
</protein>
<comment type="caution">
    <text evidence="3">The sequence shown here is derived from an EMBL/GenBank/DDBJ whole genome shotgun (WGS) entry which is preliminary data.</text>
</comment>
<accession>A0ABR3PKM1</accession>
<dbReference type="InterPro" id="IPR000172">
    <property type="entry name" value="GMC_OxRdtase_N"/>
</dbReference>
<reference evidence="3 4" key="1">
    <citation type="submission" date="2024-07" db="EMBL/GenBank/DDBJ databases">
        <title>Draft sequence of the Neodothiora populina.</title>
        <authorList>
            <person name="Drown D.D."/>
            <person name="Schuette U.S."/>
            <person name="Buechlein A.B."/>
            <person name="Rusch D.R."/>
            <person name="Winton L.W."/>
            <person name="Adams G.A."/>
        </authorList>
    </citation>
    <scope>NUCLEOTIDE SEQUENCE [LARGE SCALE GENOMIC DNA]</scope>
    <source>
        <strain evidence="3 4">CPC 39397</strain>
    </source>
</reference>
<dbReference type="EMBL" id="JBFMKM010000004">
    <property type="protein sequence ID" value="KAL1306677.1"/>
    <property type="molecule type" value="Genomic_DNA"/>
</dbReference>
<comment type="similarity">
    <text evidence="1">Belongs to the GMC oxidoreductase family.</text>
</comment>
<organism evidence="3 4">
    <name type="scientific">Neodothiora populina</name>
    <dbReference type="NCBI Taxonomy" id="2781224"/>
    <lineage>
        <taxon>Eukaryota</taxon>
        <taxon>Fungi</taxon>
        <taxon>Dikarya</taxon>
        <taxon>Ascomycota</taxon>
        <taxon>Pezizomycotina</taxon>
        <taxon>Dothideomycetes</taxon>
        <taxon>Dothideomycetidae</taxon>
        <taxon>Dothideales</taxon>
        <taxon>Dothioraceae</taxon>
        <taxon>Neodothiora</taxon>
    </lineage>
</organism>
<dbReference type="PIRSF" id="PIRSF000137">
    <property type="entry name" value="Alcohol_oxidase"/>
    <property type="match status" value="1"/>
</dbReference>
<proteinExistence type="inferred from homology"/>
<dbReference type="InterPro" id="IPR012132">
    <property type="entry name" value="GMC_OxRdtase"/>
</dbReference>
<dbReference type="InterPro" id="IPR007867">
    <property type="entry name" value="GMC_OxRtase_C"/>
</dbReference>
<name>A0ABR3PKM1_9PEZI</name>
<dbReference type="PROSITE" id="PS00624">
    <property type="entry name" value="GMC_OXRED_2"/>
    <property type="match status" value="1"/>
</dbReference>
<evidence type="ECO:0000256" key="1">
    <source>
        <dbReference type="ARBA" id="ARBA00010790"/>
    </source>
</evidence>